<dbReference type="PROSITE" id="PS50005">
    <property type="entry name" value="TPR"/>
    <property type="match status" value="1"/>
</dbReference>
<comment type="caution">
    <text evidence="8">The sequence shown here is derived from an EMBL/GenBank/DDBJ whole genome shotgun (WGS) entry which is preliminary data.</text>
</comment>
<dbReference type="InterPro" id="IPR051533">
    <property type="entry name" value="WaaL-like"/>
</dbReference>
<organism evidence="8 9">
    <name type="scientific">Candidatus Azambacteria bacterium RIFCSPLOWO2_01_FULL_46_25</name>
    <dbReference type="NCBI Taxonomy" id="1797298"/>
    <lineage>
        <taxon>Bacteria</taxon>
        <taxon>Candidatus Azamiibacteriota</taxon>
    </lineage>
</organism>
<evidence type="ECO:0000313" key="8">
    <source>
        <dbReference type="EMBL" id="OGD34002.1"/>
    </source>
</evidence>
<sequence length="693" mass="77653">MKINETLLVKTITWLAYAAVCVPLLFSVYFYPSHAAPQTFVFRLLIEAMLFCSIVLAFKNSAYVPKLSALSWSIAAFLLAYVLAAFAGVNPAKSFFSDFDRHWGFLTISHLFLFFFILRGVFSGREAWRRLFTVSVAASSMVALYGVYQFFFQDIGRIYGTIGNPALLSSYVLFNAIIAFWLALDMARSTREKIFFWTAVFVNAGVTLMTGTRATALAFVAALAVLFVGYLLFYRHKSKRMKKALMVAGGALICAIVLVVSFRTSDVVQKNNTLSRLVNISSSSATGQTRLFAWRAAWEGFRENPLLGVGPENFNVAFNKYFDSDFYTYEKIETEFTRAHNIFLEMLATAGIVGLIAYLAVFCSFLFLVFRRVQTGIANRHFAIAGYAFVAAYVVQGFFSMDALTSVLPLILLFAYAESLGSKEEKQPVHQASNGLSMVPLALIFAALAYAGWSFTVKPALADRALSDADAINQRLEEFEPDEALAAAETLYQEALGNALYGSDTVHASFDLFLLNFYNTFGDAGGADFRKLVLERSSPVRSDDYFSLYRAARIYNIAYLLTKQENAEIERIFKEGEALAPGRLELPYARAQLLLMKQNLDAAIALSEEGIAANKEYADFYHIVFLAYNFKNDRENALAYAQEGMRNGFTFTNVKELLWLARAYKQKNMTEEAKDFYDRARSLDPNVPPLQLL</sequence>
<reference evidence="8 9" key="1">
    <citation type="journal article" date="2016" name="Nat. Commun.">
        <title>Thousands of microbial genomes shed light on interconnected biogeochemical processes in an aquifer system.</title>
        <authorList>
            <person name="Anantharaman K."/>
            <person name="Brown C.T."/>
            <person name="Hug L.A."/>
            <person name="Sharon I."/>
            <person name="Castelle C.J."/>
            <person name="Probst A.J."/>
            <person name="Thomas B.C."/>
            <person name="Singh A."/>
            <person name="Wilkins M.J."/>
            <person name="Karaoz U."/>
            <person name="Brodie E.L."/>
            <person name="Williams K.H."/>
            <person name="Hubbard S.S."/>
            <person name="Banfield J.F."/>
        </authorList>
    </citation>
    <scope>NUCLEOTIDE SEQUENCE [LARGE SCALE GENOMIC DNA]</scope>
</reference>
<dbReference type="InterPro" id="IPR007016">
    <property type="entry name" value="O-antigen_ligase-rel_domated"/>
</dbReference>
<evidence type="ECO:0000256" key="6">
    <source>
        <dbReference type="SAM" id="Phobius"/>
    </source>
</evidence>
<gene>
    <name evidence="8" type="ORF">A2988_00765</name>
</gene>
<feature type="transmembrane region" description="Helical" evidence="6">
    <location>
        <begin position="12"/>
        <end position="32"/>
    </location>
</feature>
<dbReference type="GO" id="GO:0016020">
    <property type="term" value="C:membrane"/>
    <property type="evidence" value="ECO:0007669"/>
    <property type="project" value="UniProtKB-SubCell"/>
</dbReference>
<accession>A0A1F5BTQ7</accession>
<dbReference type="PANTHER" id="PTHR37422">
    <property type="entry name" value="TEICHURONIC ACID BIOSYNTHESIS PROTEIN TUAE"/>
    <property type="match status" value="1"/>
</dbReference>
<protein>
    <recommendedName>
        <fullName evidence="7">O-antigen ligase-related domain-containing protein</fullName>
    </recommendedName>
</protein>
<keyword evidence="4 6" id="KW-0472">Membrane</keyword>
<feature type="transmembrane region" description="Helical" evidence="6">
    <location>
        <begin position="131"/>
        <end position="152"/>
    </location>
</feature>
<evidence type="ECO:0000256" key="5">
    <source>
        <dbReference type="PROSITE-ProRule" id="PRU00339"/>
    </source>
</evidence>
<keyword evidence="2 6" id="KW-0812">Transmembrane</keyword>
<feature type="transmembrane region" description="Helical" evidence="6">
    <location>
        <begin position="346"/>
        <end position="370"/>
    </location>
</feature>
<comment type="subcellular location">
    <subcellularLocation>
        <location evidence="1">Membrane</location>
        <topology evidence="1">Multi-pass membrane protein</topology>
    </subcellularLocation>
</comment>
<dbReference type="InterPro" id="IPR019734">
    <property type="entry name" value="TPR_rpt"/>
</dbReference>
<evidence type="ECO:0000256" key="1">
    <source>
        <dbReference type="ARBA" id="ARBA00004141"/>
    </source>
</evidence>
<dbReference type="InterPro" id="IPR011990">
    <property type="entry name" value="TPR-like_helical_dom_sf"/>
</dbReference>
<evidence type="ECO:0000313" key="9">
    <source>
        <dbReference type="Proteomes" id="UP000176650"/>
    </source>
</evidence>
<evidence type="ECO:0000256" key="3">
    <source>
        <dbReference type="ARBA" id="ARBA00022989"/>
    </source>
</evidence>
<feature type="transmembrane region" description="Helical" evidence="6">
    <location>
        <begin position="216"/>
        <end position="233"/>
    </location>
</feature>
<dbReference type="Proteomes" id="UP000176650">
    <property type="component" value="Unassembled WGS sequence"/>
</dbReference>
<evidence type="ECO:0000256" key="4">
    <source>
        <dbReference type="ARBA" id="ARBA00023136"/>
    </source>
</evidence>
<keyword evidence="3 6" id="KW-1133">Transmembrane helix</keyword>
<feature type="transmembrane region" description="Helical" evidence="6">
    <location>
        <begin position="158"/>
        <end position="182"/>
    </location>
</feature>
<dbReference type="STRING" id="1797298.A2988_00765"/>
<keyword evidence="5" id="KW-0802">TPR repeat</keyword>
<feature type="transmembrane region" description="Helical" evidence="6">
    <location>
        <begin position="245"/>
        <end position="262"/>
    </location>
</feature>
<feature type="repeat" description="TPR" evidence="5">
    <location>
        <begin position="654"/>
        <end position="687"/>
    </location>
</feature>
<feature type="transmembrane region" description="Helical" evidence="6">
    <location>
        <begin position="102"/>
        <end position="122"/>
    </location>
</feature>
<feature type="transmembrane region" description="Helical" evidence="6">
    <location>
        <begin position="435"/>
        <end position="455"/>
    </location>
</feature>
<feature type="transmembrane region" description="Helical" evidence="6">
    <location>
        <begin position="70"/>
        <end position="90"/>
    </location>
</feature>
<dbReference type="EMBL" id="MEYS01000002">
    <property type="protein sequence ID" value="OGD34002.1"/>
    <property type="molecule type" value="Genomic_DNA"/>
</dbReference>
<feature type="domain" description="O-antigen ligase-related" evidence="7">
    <location>
        <begin position="199"/>
        <end position="359"/>
    </location>
</feature>
<dbReference type="SUPFAM" id="SSF48452">
    <property type="entry name" value="TPR-like"/>
    <property type="match status" value="1"/>
</dbReference>
<dbReference type="PANTHER" id="PTHR37422:SF13">
    <property type="entry name" value="LIPOPOLYSACCHARIDE BIOSYNTHESIS PROTEIN PA4999-RELATED"/>
    <property type="match status" value="1"/>
</dbReference>
<evidence type="ECO:0000256" key="2">
    <source>
        <dbReference type="ARBA" id="ARBA00022692"/>
    </source>
</evidence>
<feature type="transmembrane region" description="Helical" evidence="6">
    <location>
        <begin position="194"/>
        <end position="210"/>
    </location>
</feature>
<feature type="transmembrane region" description="Helical" evidence="6">
    <location>
        <begin position="38"/>
        <end position="58"/>
    </location>
</feature>
<dbReference type="AlphaFoldDB" id="A0A1F5BTQ7"/>
<dbReference type="Gene3D" id="1.25.40.10">
    <property type="entry name" value="Tetratricopeptide repeat domain"/>
    <property type="match status" value="1"/>
</dbReference>
<evidence type="ECO:0000259" key="7">
    <source>
        <dbReference type="Pfam" id="PF04932"/>
    </source>
</evidence>
<feature type="transmembrane region" description="Helical" evidence="6">
    <location>
        <begin position="382"/>
        <end position="415"/>
    </location>
</feature>
<proteinExistence type="predicted"/>
<dbReference type="Pfam" id="PF04932">
    <property type="entry name" value="Wzy_C"/>
    <property type="match status" value="1"/>
</dbReference>
<name>A0A1F5BTQ7_9BACT</name>